<dbReference type="GO" id="GO:0005876">
    <property type="term" value="C:spindle microtubule"/>
    <property type="evidence" value="ECO:0007669"/>
    <property type="project" value="TreeGrafter"/>
</dbReference>
<dbReference type="Pfam" id="PF07160">
    <property type="entry name" value="SKA1"/>
    <property type="match status" value="1"/>
</dbReference>
<dbReference type="Gene3D" id="1.10.10.1890">
    <property type="entry name" value="Ska1 microtubule binding domain-like"/>
    <property type="match status" value="1"/>
</dbReference>
<name>A0A8B9F8Y6_9PSIT</name>
<dbReference type="GO" id="GO:0031110">
    <property type="term" value="P:regulation of microtubule polymerization or depolymerization"/>
    <property type="evidence" value="ECO:0007669"/>
    <property type="project" value="TreeGrafter"/>
</dbReference>
<dbReference type="GO" id="GO:0008017">
    <property type="term" value="F:microtubule binding"/>
    <property type="evidence" value="ECO:0007669"/>
    <property type="project" value="InterPro"/>
</dbReference>
<evidence type="ECO:0000256" key="1">
    <source>
        <dbReference type="ARBA" id="ARBA00006836"/>
    </source>
</evidence>
<accession>A0A8B9F8Y6</accession>
<evidence type="ECO:0000256" key="2">
    <source>
        <dbReference type="ARBA" id="ARBA00047182"/>
    </source>
</evidence>
<dbReference type="GO" id="GO:0051301">
    <property type="term" value="P:cell division"/>
    <property type="evidence" value="ECO:0007669"/>
    <property type="project" value="InterPro"/>
</dbReference>
<dbReference type="GO" id="GO:0072686">
    <property type="term" value="C:mitotic spindle"/>
    <property type="evidence" value="ECO:0007669"/>
    <property type="project" value="TreeGrafter"/>
</dbReference>
<dbReference type="GO" id="GO:0000278">
    <property type="term" value="P:mitotic cell cycle"/>
    <property type="evidence" value="ECO:0007669"/>
    <property type="project" value="TreeGrafter"/>
</dbReference>
<comment type="similarity">
    <text evidence="1">Belongs to the SKA1 family.</text>
</comment>
<dbReference type="Proteomes" id="UP000694522">
    <property type="component" value="Unplaced"/>
</dbReference>
<organism evidence="4 5">
    <name type="scientific">Amazona collaria</name>
    <name type="common">yellow-billed parrot</name>
    <dbReference type="NCBI Taxonomy" id="241587"/>
    <lineage>
        <taxon>Eukaryota</taxon>
        <taxon>Metazoa</taxon>
        <taxon>Chordata</taxon>
        <taxon>Craniata</taxon>
        <taxon>Vertebrata</taxon>
        <taxon>Euteleostomi</taxon>
        <taxon>Archelosauria</taxon>
        <taxon>Archosauria</taxon>
        <taxon>Dinosauria</taxon>
        <taxon>Saurischia</taxon>
        <taxon>Theropoda</taxon>
        <taxon>Coelurosauria</taxon>
        <taxon>Aves</taxon>
        <taxon>Neognathae</taxon>
        <taxon>Neoaves</taxon>
        <taxon>Telluraves</taxon>
        <taxon>Australaves</taxon>
        <taxon>Psittaciformes</taxon>
        <taxon>Psittacidae</taxon>
        <taxon>Amazona</taxon>
    </lineage>
</organism>
<evidence type="ECO:0000313" key="5">
    <source>
        <dbReference type="Proteomes" id="UP000694522"/>
    </source>
</evidence>
<dbReference type="AlphaFoldDB" id="A0A8B9F8Y6"/>
<dbReference type="PANTHER" id="PTHR28573:SF1">
    <property type="entry name" value="SPINDLE AND KINETOCHORE-ASSOCIATED PROTEIN 1"/>
    <property type="match status" value="1"/>
</dbReference>
<protein>
    <recommendedName>
        <fullName evidence="2">SKA complex subunit 1</fullName>
    </recommendedName>
    <alternativeName>
        <fullName evidence="3">Spindle and kinetochore-associated protein 1</fullName>
    </alternativeName>
</protein>
<reference evidence="4" key="1">
    <citation type="submission" date="2025-08" db="UniProtKB">
        <authorList>
            <consortium name="Ensembl"/>
        </authorList>
    </citation>
    <scope>IDENTIFICATION</scope>
</reference>
<dbReference type="Ensembl" id="ENSACOT00000005556.1">
    <property type="protein sequence ID" value="ENSACOP00000005353.1"/>
    <property type="gene ID" value="ENSACOG00000003799.1"/>
</dbReference>
<sequence>MKGHITCDQINVVINNLNRAMMAKYKVRDQAVGSMSTTDKTLYYKYLEQENKDTEGCYFIVEDDIKLFTGMKTDKRFRQILVILRHCRRLREIRSSGIIRYVIY</sequence>
<dbReference type="GO" id="GO:0000940">
    <property type="term" value="C:outer kinetochore"/>
    <property type="evidence" value="ECO:0007669"/>
    <property type="project" value="TreeGrafter"/>
</dbReference>
<dbReference type="InterPro" id="IPR042031">
    <property type="entry name" value="SKA1_MBD_sf"/>
</dbReference>
<keyword evidence="5" id="KW-1185">Reference proteome</keyword>
<reference evidence="4" key="2">
    <citation type="submission" date="2025-09" db="UniProtKB">
        <authorList>
            <consortium name="Ensembl"/>
        </authorList>
    </citation>
    <scope>IDENTIFICATION</scope>
</reference>
<dbReference type="GO" id="GO:0007059">
    <property type="term" value="P:chromosome segregation"/>
    <property type="evidence" value="ECO:0007669"/>
    <property type="project" value="InterPro"/>
</dbReference>
<dbReference type="PANTHER" id="PTHR28573">
    <property type="entry name" value="SPINDLE AND KINETOCHORE-ASSOCIATED PROTEIN 1"/>
    <property type="match status" value="1"/>
</dbReference>
<evidence type="ECO:0000256" key="3">
    <source>
        <dbReference type="ARBA" id="ARBA00047202"/>
    </source>
</evidence>
<evidence type="ECO:0000313" key="4">
    <source>
        <dbReference type="Ensembl" id="ENSACOP00000005353.1"/>
    </source>
</evidence>
<dbReference type="InterPro" id="IPR009829">
    <property type="entry name" value="SKA1"/>
</dbReference>
<proteinExistence type="inferred from homology"/>